<dbReference type="PANTHER" id="PTHR34408:SF1">
    <property type="entry name" value="GLYCOSYL HYDROLASE FAMILY 19 DOMAIN-CONTAINING PROTEIN HI_1415"/>
    <property type="match status" value="1"/>
</dbReference>
<dbReference type="RefSeq" id="WP_407824050.1">
    <property type="nucleotide sequence ID" value="NZ_JBJLSN010000011.1"/>
</dbReference>
<dbReference type="InterPro" id="IPR052354">
    <property type="entry name" value="Cell_Wall_Dynamics_Protein"/>
</dbReference>
<keyword evidence="3" id="KW-1185">Reference proteome</keyword>
<dbReference type="InterPro" id="IPR000726">
    <property type="entry name" value="Glyco_hydro_19_cat"/>
</dbReference>
<dbReference type="SUPFAM" id="SSF53955">
    <property type="entry name" value="Lysozyme-like"/>
    <property type="match status" value="1"/>
</dbReference>
<dbReference type="InterPro" id="IPR023346">
    <property type="entry name" value="Lysozyme-like_dom_sf"/>
</dbReference>
<dbReference type="GO" id="GO:0016787">
    <property type="term" value="F:hydrolase activity"/>
    <property type="evidence" value="ECO:0007669"/>
    <property type="project" value="UniProtKB-KW"/>
</dbReference>
<dbReference type="Gene3D" id="1.10.530.10">
    <property type="match status" value="1"/>
</dbReference>
<sequence>MSNVPSGATVTLDLLRRLFPTGRELPAFAAAMSARLSAAGINTPQRVAAFLSQVGHESGGLRVWVENLSYSADGLRKTWPQRFRDAATANAYARQPEKIANRVYADRMGNGPEASGDGWRHIGRGLIQLTGRDNYQRCASWAGKPLEAMPAWLETPDGAVASAVWFWSVNGLNRLADAGDLEAITRRINGGLNGQEDRAFRYAFASEALGISPVAVA</sequence>
<organism evidence="2 3">
    <name type="scientific">Azospirillum argentinense</name>
    <dbReference type="NCBI Taxonomy" id="2970906"/>
    <lineage>
        <taxon>Bacteria</taxon>
        <taxon>Pseudomonadati</taxon>
        <taxon>Pseudomonadota</taxon>
        <taxon>Alphaproteobacteria</taxon>
        <taxon>Rhodospirillales</taxon>
        <taxon>Azospirillaceae</taxon>
        <taxon>Azospirillum</taxon>
    </lineage>
</organism>
<evidence type="ECO:0000259" key="1">
    <source>
        <dbReference type="Pfam" id="PF00182"/>
    </source>
</evidence>
<protein>
    <submittedName>
        <fullName evidence="2">Glycoside hydrolase family 19 protein</fullName>
    </submittedName>
</protein>
<dbReference type="Pfam" id="PF00182">
    <property type="entry name" value="Glyco_hydro_19"/>
    <property type="match status" value="1"/>
</dbReference>
<dbReference type="Proteomes" id="UP001628281">
    <property type="component" value="Unassembled WGS sequence"/>
</dbReference>
<comment type="caution">
    <text evidence="2">The sequence shown here is derived from an EMBL/GenBank/DDBJ whole genome shotgun (WGS) entry which is preliminary data.</text>
</comment>
<evidence type="ECO:0000313" key="2">
    <source>
        <dbReference type="EMBL" id="MFL7901587.1"/>
    </source>
</evidence>
<accession>A0ABW8V508</accession>
<name>A0ABW8V508_9PROT</name>
<dbReference type="PANTHER" id="PTHR34408">
    <property type="entry name" value="FAMILY PROTEIN, PUTATIVE-RELATED"/>
    <property type="match status" value="1"/>
</dbReference>
<reference evidence="2 3" key="1">
    <citation type="submission" date="2024-11" db="EMBL/GenBank/DDBJ databases">
        <title>Draft genome sequences of two bacteria associated to sugarcane roots in Colombia.</title>
        <authorList>
            <person name="Pardo-Diaz S."/>
            <person name="Masmela-Mendoza J."/>
            <person name="Delgadillo-Duran P."/>
            <person name="Bautista E.J."/>
            <person name="Rojas-Tapias D.F."/>
        </authorList>
    </citation>
    <scope>NUCLEOTIDE SEQUENCE [LARGE SCALE GENOMIC DNA]</scope>
    <source>
        <strain evidence="2 3">Ap18</strain>
    </source>
</reference>
<keyword evidence="2" id="KW-0378">Hydrolase</keyword>
<dbReference type="EMBL" id="JBJLSN010000011">
    <property type="protein sequence ID" value="MFL7901587.1"/>
    <property type="molecule type" value="Genomic_DNA"/>
</dbReference>
<feature type="domain" description="Glycoside hydrolase family 19 catalytic" evidence="1">
    <location>
        <begin position="44"/>
        <end position="170"/>
    </location>
</feature>
<proteinExistence type="predicted"/>
<evidence type="ECO:0000313" key="3">
    <source>
        <dbReference type="Proteomes" id="UP001628281"/>
    </source>
</evidence>
<gene>
    <name evidence="2" type="ORF">ACJ41P_10670</name>
</gene>